<evidence type="ECO:0000256" key="1">
    <source>
        <dbReference type="SAM" id="MobiDB-lite"/>
    </source>
</evidence>
<organism evidence="2 3">
    <name type="scientific">Okibacterium fritillariae</name>
    <dbReference type="NCBI Taxonomy" id="123320"/>
    <lineage>
        <taxon>Bacteria</taxon>
        <taxon>Bacillati</taxon>
        <taxon>Actinomycetota</taxon>
        <taxon>Actinomycetes</taxon>
        <taxon>Micrococcales</taxon>
        <taxon>Microbacteriaceae</taxon>
        <taxon>Okibacterium</taxon>
    </lineage>
</organism>
<reference evidence="2 3" key="1">
    <citation type="submission" date="2017-02" db="EMBL/GenBank/DDBJ databases">
        <authorList>
            <person name="Peterson S.W."/>
        </authorList>
    </citation>
    <scope>NUCLEOTIDE SEQUENCE [LARGE SCALE GENOMIC DNA]</scope>
    <source>
        <strain evidence="2 3">VKM Ac-2059</strain>
    </source>
</reference>
<gene>
    <name evidence="2" type="ORF">SAMN06309945_2591</name>
</gene>
<dbReference type="RefSeq" id="WP_079728621.1">
    <property type="nucleotide sequence ID" value="NZ_FUZP01000003.1"/>
</dbReference>
<dbReference type="STRING" id="123320.SAMN06309945_2591"/>
<evidence type="ECO:0000313" key="2">
    <source>
        <dbReference type="EMBL" id="SKC68125.1"/>
    </source>
</evidence>
<dbReference type="EMBL" id="FUZP01000003">
    <property type="protein sequence ID" value="SKC68125.1"/>
    <property type="molecule type" value="Genomic_DNA"/>
</dbReference>
<dbReference type="PROSITE" id="PS51257">
    <property type="entry name" value="PROKAR_LIPOPROTEIN"/>
    <property type="match status" value="1"/>
</dbReference>
<dbReference type="InterPro" id="IPR011047">
    <property type="entry name" value="Quinoprotein_ADH-like_sf"/>
</dbReference>
<evidence type="ECO:0000313" key="3">
    <source>
        <dbReference type="Proteomes" id="UP000190857"/>
    </source>
</evidence>
<name>A0A1T5KXD9_9MICO</name>
<keyword evidence="3" id="KW-1185">Reference proteome</keyword>
<sequence length="430" mass="42752">MTARQHRVGLGATTFGLAAALALTGCAPGGGPSGTDEKGTDAASDAAQPHGYVEGAEESAEPQNGLIYADASTGEVHLLDLLSGDTSTLSDGDTKAPTIDALRTDGRYAYASTASTGALSVFDGGTWTVDHGDHKHYYRTAPDAVGVIEGAAGASVASSRTFVAISGAGVTANSILDRAKLDDGSLAANAGLTGAAASAALAVPFGENLITVAGDASDSPAGTVQVHGPDAADLGTLADSCPTPAGTATARTGIVIGCADGALLVTDTSGSFASEKIAYPESLPAGSRATSFDYRPGANYLAARAADNTVLSLDVSDRAWSVATSAAPVRAVTSPGDGSTVLALLADGTLNSYSTDDGSVMTSVPLLAGGASTGADAASGTPSIQLDTSRAYVNDPGARQIHEIDYADGLRLTRSFDTTITPSHLVEVGR</sequence>
<dbReference type="Proteomes" id="UP000190857">
    <property type="component" value="Unassembled WGS sequence"/>
</dbReference>
<evidence type="ECO:0008006" key="4">
    <source>
        <dbReference type="Google" id="ProtNLM"/>
    </source>
</evidence>
<dbReference type="AlphaFoldDB" id="A0A1T5KXD9"/>
<dbReference type="SUPFAM" id="SSF50998">
    <property type="entry name" value="Quinoprotein alcohol dehydrogenase-like"/>
    <property type="match status" value="1"/>
</dbReference>
<proteinExistence type="predicted"/>
<feature type="region of interest" description="Disordered" evidence="1">
    <location>
        <begin position="30"/>
        <end position="61"/>
    </location>
</feature>
<protein>
    <recommendedName>
        <fullName evidence="4">ABC transporter</fullName>
    </recommendedName>
</protein>
<accession>A0A1T5KXD9</accession>
<dbReference type="OrthoDB" id="60524at2"/>